<dbReference type="Proteomes" id="UP001165341">
    <property type="component" value="Unassembled WGS sequence"/>
</dbReference>
<dbReference type="RefSeq" id="WP_243011588.1">
    <property type="nucleotide sequence ID" value="NZ_JALGAR010000001.1"/>
</dbReference>
<feature type="domain" description="VWFA" evidence="2">
    <location>
        <begin position="241"/>
        <end position="416"/>
    </location>
</feature>
<comment type="caution">
    <text evidence="3">The sequence shown here is derived from an EMBL/GenBank/DDBJ whole genome shotgun (WGS) entry which is preliminary data.</text>
</comment>
<evidence type="ECO:0000313" key="4">
    <source>
        <dbReference type="Proteomes" id="UP001165341"/>
    </source>
</evidence>
<name>A0AA41QXN2_9MICO</name>
<dbReference type="PIRSF" id="PIRSF010256">
    <property type="entry name" value="CoxE_vWa"/>
    <property type="match status" value="1"/>
</dbReference>
<evidence type="ECO:0000259" key="2">
    <source>
        <dbReference type="SMART" id="SM00327"/>
    </source>
</evidence>
<gene>
    <name evidence="3" type="ORF">MQH31_08325</name>
</gene>
<dbReference type="AlphaFoldDB" id="A0AA41QXN2"/>
<dbReference type="InterPro" id="IPR011195">
    <property type="entry name" value="UCP010256"/>
</dbReference>
<dbReference type="Gene3D" id="3.40.50.410">
    <property type="entry name" value="von Willebrand factor, type A domain"/>
    <property type="match status" value="1"/>
</dbReference>
<dbReference type="InterPro" id="IPR002035">
    <property type="entry name" value="VWF_A"/>
</dbReference>
<protein>
    <submittedName>
        <fullName evidence="3">VWA domain-containing protein</fullName>
    </submittedName>
</protein>
<feature type="compositionally biased region" description="Basic and acidic residues" evidence="1">
    <location>
        <begin position="118"/>
        <end position="130"/>
    </location>
</feature>
<dbReference type="InterPro" id="IPR008912">
    <property type="entry name" value="Uncharacterised_CoxE"/>
</dbReference>
<keyword evidence="4" id="KW-1185">Reference proteome</keyword>
<feature type="region of interest" description="Disordered" evidence="1">
    <location>
        <begin position="419"/>
        <end position="443"/>
    </location>
</feature>
<dbReference type="CDD" id="cd00198">
    <property type="entry name" value="vWFA"/>
    <property type="match status" value="1"/>
</dbReference>
<feature type="compositionally biased region" description="Low complexity" evidence="1">
    <location>
        <begin position="135"/>
        <end position="150"/>
    </location>
</feature>
<dbReference type="SUPFAM" id="SSF53300">
    <property type="entry name" value="vWA-like"/>
    <property type="match status" value="1"/>
</dbReference>
<dbReference type="InterPro" id="IPR036465">
    <property type="entry name" value="vWFA_dom_sf"/>
</dbReference>
<organism evidence="3 4">
    <name type="scientific">Cryobacterium zhongshanensis</name>
    <dbReference type="NCBI Taxonomy" id="2928153"/>
    <lineage>
        <taxon>Bacteria</taxon>
        <taxon>Bacillati</taxon>
        <taxon>Actinomycetota</taxon>
        <taxon>Actinomycetes</taxon>
        <taxon>Micrococcales</taxon>
        <taxon>Microbacteriaceae</taxon>
        <taxon>Cryobacterium</taxon>
    </lineage>
</organism>
<dbReference type="Pfam" id="PF05762">
    <property type="entry name" value="VWA_CoxE"/>
    <property type="match status" value="1"/>
</dbReference>
<dbReference type="EMBL" id="JALGAR010000001">
    <property type="protein sequence ID" value="MCI4657811.1"/>
    <property type="molecule type" value="Genomic_DNA"/>
</dbReference>
<feature type="compositionally biased region" description="Basic and acidic residues" evidence="1">
    <location>
        <begin position="434"/>
        <end position="443"/>
    </location>
</feature>
<feature type="region of interest" description="Disordered" evidence="1">
    <location>
        <begin position="97"/>
        <end position="150"/>
    </location>
</feature>
<reference evidence="3" key="1">
    <citation type="submission" date="2022-03" db="EMBL/GenBank/DDBJ databases">
        <title>Cryobacterium sp. nov. strain ZS14-85, isolated from Antarctic soil.</title>
        <authorList>
            <person name="Li J."/>
            <person name="Niu G."/>
        </authorList>
    </citation>
    <scope>NUCLEOTIDE SEQUENCE</scope>
    <source>
        <strain evidence="3">ZS14-85</strain>
    </source>
</reference>
<evidence type="ECO:0000256" key="1">
    <source>
        <dbReference type="SAM" id="MobiDB-lite"/>
    </source>
</evidence>
<proteinExistence type="predicted"/>
<dbReference type="PANTHER" id="PTHR39338">
    <property type="entry name" value="BLL5662 PROTEIN-RELATED"/>
    <property type="match status" value="1"/>
</dbReference>
<accession>A0AA41QXN2</accession>
<dbReference type="SMART" id="SM00327">
    <property type="entry name" value="VWA"/>
    <property type="match status" value="1"/>
</dbReference>
<evidence type="ECO:0000313" key="3">
    <source>
        <dbReference type="EMBL" id="MCI4657811.1"/>
    </source>
</evidence>
<dbReference type="PANTHER" id="PTHR39338:SF6">
    <property type="entry name" value="BLL5662 PROTEIN"/>
    <property type="match status" value="1"/>
</dbReference>
<sequence length="443" mass="47415">MAELTERPPADAAPADAAPRVEPAAFAAGFVAALRRAGLPVSVDGAARLAESLQVLPPSQRSVLYWTCRIVLLSSRNQLPVFDAVFSAVFDGLLDPADQRGDPNAPPAIGSEAITRPAPRDDLAGRRQEPQGESGARAPAPAPAAGPADPGAVERETILMFASLERRLHTTSFALLSAEETEQVRHLVRRISLSTPLRRSRRVRPTHADGARLDLRRTVRAAHRTGEEPILLVSSRRRERPRRLVLLCDVSASMEPYTRVFLTLLQGAVAGANAEAFVFSAGLTRLTRQLAIRDADAALASAAASTADWAGGTRLGDSIRRFIDDHGRRGLARGAVIVVLSDGWALDDPAVVAAQMARLRRLAHRLVWVNPRTVAPGFQPLVGGMNAALPYLDAIVSGHSYAALGELADLIRAERLDLRSRPGTTTSTVPEPEPPTKGHDHAA</sequence>